<dbReference type="EMBL" id="CP110615">
    <property type="protein sequence ID" value="UZJ25677.1"/>
    <property type="molecule type" value="Genomic_DNA"/>
</dbReference>
<name>A0ABY6P201_9NOCA</name>
<evidence type="ECO:0000313" key="1">
    <source>
        <dbReference type="EMBL" id="UZJ25677.1"/>
    </source>
</evidence>
<keyword evidence="2" id="KW-1185">Reference proteome</keyword>
<dbReference type="Proteomes" id="UP001164965">
    <property type="component" value="Chromosome"/>
</dbReference>
<dbReference type="RefSeq" id="WP_265383781.1">
    <property type="nucleotide sequence ID" value="NZ_CP110615.1"/>
</dbReference>
<sequence>MIATAVALPIALLVGVVVASVLAQRAPVTAPVVLASAPAPDSANPACATLLAALPDALGGAPRAALADPAPAGAAAWSSTEVSGEPLVLRCGIPRPETFTVDANLLGVNGVQFLEIPGAPQGIAATTYVAVDRAAYIALTLPDGQGSGAVQELADIISADLPANDLDPAPLAGS</sequence>
<dbReference type="InterPro" id="IPR021903">
    <property type="entry name" value="DUF3515"/>
</dbReference>
<gene>
    <name evidence="1" type="ORF">RHODO2019_04290</name>
</gene>
<accession>A0ABY6P201</accession>
<reference evidence="1" key="1">
    <citation type="submission" date="2022-10" db="EMBL/GenBank/DDBJ databases">
        <title>Rhodococcus sp.75.</title>
        <authorList>
            <person name="Sun M."/>
        </authorList>
    </citation>
    <scope>NUCLEOTIDE SEQUENCE</scope>
    <source>
        <strain evidence="1">75</strain>
    </source>
</reference>
<protein>
    <submittedName>
        <fullName evidence="1">DUF3515 domain-containing protein</fullName>
    </submittedName>
</protein>
<organism evidence="1 2">
    <name type="scientific">Rhodococcus antarcticus</name>
    <dbReference type="NCBI Taxonomy" id="2987751"/>
    <lineage>
        <taxon>Bacteria</taxon>
        <taxon>Bacillati</taxon>
        <taxon>Actinomycetota</taxon>
        <taxon>Actinomycetes</taxon>
        <taxon>Mycobacteriales</taxon>
        <taxon>Nocardiaceae</taxon>
        <taxon>Rhodococcus</taxon>
    </lineage>
</organism>
<evidence type="ECO:0000313" key="2">
    <source>
        <dbReference type="Proteomes" id="UP001164965"/>
    </source>
</evidence>
<proteinExistence type="predicted"/>
<dbReference type="Pfam" id="PF12028">
    <property type="entry name" value="DUF3515"/>
    <property type="match status" value="1"/>
</dbReference>